<name>A0AAD3SJ05_NEPGR</name>
<feature type="region of interest" description="Disordered" evidence="1">
    <location>
        <begin position="1"/>
        <end position="31"/>
    </location>
</feature>
<dbReference type="AlphaFoldDB" id="A0AAD3SJ05"/>
<evidence type="ECO:0000256" key="1">
    <source>
        <dbReference type="SAM" id="MobiDB-lite"/>
    </source>
</evidence>
<gene>
    <name evidence="2" type="ORF">Nepgr_013521</name>
</gene>
<dbReference type="Proteomes" id="UP001279734">
    <property type="component" value="Unassembled WGS sequence"/>
</dbReference>
<proteinExistence type="predicted"/>
<keyword evidence="3" id="KW-1185">Reference proteome</keyword>
<comment type="caution">
    <text evidence="2">The sequence shown here is derived from an EMBL/GenBank/DDBJ whole genome shotgun (WGS) entry which is preliminary data.</text>
</comment>
<protein>
    <submittedName>
        <fullName evidence="2">Uncharacterized protein</fullName>
    </submittedName>
</protein>
<reference evidence="2" key="1">
    <citation type="submission" date="2023-05" db="EMBL/GenBank/DDBJ databases">
        <title>Nepenthes gracilis genome sequencing.</title>
        <authorList>
            <person name="Fukushima K."/>
        </authorList>
    </citation>
    <scope>NUCLEOTIDE SEQUENCE</scope>
    <source>
        <strain evidence="2">SING2019-196</strain>
    </source>
</reference>
<evidence type="ECO:0000313" key="2">
    <source>
        <dbReference type="EMBL" id="GMH11680.1"/>
    </source>
</evidence>
<sequence>MNVRKAGGISLVGLRSTGRQGGRKRQIDGRTTVGYGHGRSCRKTQAMLRIHDRIFFGKKYIQYCCINIKSMLLNKNQKHLPTAVQVVVDTNFTGQQITWGQHKRLQHHGQTPDQLSQQPAGQRPSHPLHKQQQSEQLNKHGEHALHQNRATSATSSAQQHHRAISSMRTQHTTAFSNRIQQQFITFLRATDEGGSKGIQIASASKHHQLKTAIS</sequence>
<feature type="region of interest" description="Disordered" evidence="1">
    <location>
        <begin position="101"/>
        <end position="170"/>
    </location>
</feature>
<organism evidence="2 3">
    <name type="scientific">Nepenthes gracilis</name>
    <name type="common">Slender pitcher plant</name>
    <dbReference type="NCBI Taxonomy" id="150966"/>
    <lineage>
        <taxon>Eukaryota</taxon>
        <taxon>Viridiplantae</taxon>
        <taxon>Streptophyta</taxon>
        <taxon>Embryophyta</taxon>
        <taxon>Tracheophyta</taxon>
        <taxon>Spermatophyta</taxon>
        <taxon>Magnoliopsida</taxon>
        <taxon>eudicotyledons</taxon>
        <taxon>Gunneridae</taxon>
        <taxon>Pentapetalae</taxon>
        <taxon>Caryophyllales</taxon>
        <taxon>Nepenthaceae</taxon>
        <taxon>Nepenthes</taxon>
    </lineage>
</organism>
<feature type="compositionally biased region" description="Polar residues" evidence="1">
    <location>
        <begin position="148"/>
        <end position="158"/>
    </location>
</feature>
<accession>A0AAD3SJ05</accession>
<dbReference type="EMBL" id="BSYO01000011">
    <property type="protein sequence ID" value="GMH11680.1"/>
    <property type="molecule type" value="Genomic_DNA"/>
</dbReference>
<feature type="compositionally biased region" description="Polar residues" evidence="1">
    <location>
        <begin position="108"/>
        <end position="120"/>
    </location>
</feature>
<evidence type="ECO:0000313" key="3">
    <source>
        <dbReference type="Proteomes" id="UP001279734"/>
    </source>
</evidence>